<evidence type="ECO:0000313" key="3">
    <source>
        <dbReference type="Proteomes" id="UP000823886"/>
    </source>
</evidence>
<reference evidence="2" key="1">
    <citation type="journal article" date="2021" name="PeerJ">
        <title>Extensive microbial diversity within the chicken gut microbiome revealed by metagenomics and culture.</title>
        <authorList>
            <person name="Gilroy R."/>
            <person name="Ravi A."/>
            <person name="Getino M."/>
            <person name="Pursley I."/>
            <person name="Horton D.L."/>
            <person name="Alikhan N.F."/>
            <person name="Baker D."/>
            <person name="Gharbi K."/>
            <person name="Hall N."/>
            <person name="Watson M."/>
            <person name="Adriaenssens E.M."/>
            <person name="Foster-Nyarko E."/>
            <person name="Jarju S."/>
            <person name="Secka A."/>
            <person name="Antonio M."/>
            <person name="Oren A."/>
            <person name="Chaudhuri R.R."/>
            <person name="La Ragione R."/>
            <person name="Hildebrand F."/>
            <person name="Pallen M.J."/>
        </authorList>
    </citation>
    <scope>NUCLEOTIDE SEQUENCE</scope>
    <source>
        <strain evidence="2">ChiBcec2-3848</strain>
    </source>
</reference>
<name>A0A9D2TB62_9FIRM</name>
<reference evidence="2" key="2">
    <citation type="submission" date="2021-04" db="EMBL/GenBank/DDBJ databases">
        <authorList>
            <person name="Gilroy R."/>
        </authorList>
    </citation>
    <scope>NUCLEOTIDE SEQUENCE</scope>
    <source>
        <strain evidence="2">ChiBcec2-3848</strain>
    </source>
</reference>
<accession>A0A9D2TB62</accession>
<sequence>MKKFFRVMLLVTLILAIFGGVLLGAGILAGANAEDFERNSRKSTFWSHVFRTDRLEDAMDRWSGQMENWGEDFGSSMENWADGLEEGMDDWGDHLDSSIENWADGLDSDMEQWAQELEANIEGWVSGLYASDWDYKDSREVTKEVTFPAEKLSQLSLKLDSGKAEILVSQDEEIRIEGMYPYDKAEYKEGSGKLEILRDGSGEETEQEVLKIQIPQKQLESVELKCDSGILRMDQEISAQEWKITADSSILTTQFGDCQRVKIVSDSSKITAAFPKSQEDYKIDIKSDSGIVRVGEESYMGETQKGTFGNLTADREMDIKADSSILEMQFHS</sequence>
<evidence type="ECO:0000259" key="1">
    <source>
        <dbReference type="Pfam" id="PF13349"/>
    </source>
</evidence>
<evidence type="ECO:0000313" key="2">
    <source>
        <dbReference type="EMBL" id="HJC63459.1"/>
    </source>
</evidence>
<dbReference type="InterPro" id="IPR025164">
    <property type="entry name" value="Toastrack_DUF4097"/>
</dbReference>
<comment type="caution">
    <text evidence="2">The sequence shown here is derived from an EMBL/GenBank/DDBJ whole genome shotgun (WGS) entry which is preliminary data.</text>
</comment>
<dbReference type="Pfam" id="PF13349">
    <property type="entry name" value="DUF4097"/>
    <property type="match status" value="1"/>
</dbReference>
<organism evidence="2 3">
    <name type="scientific">Candidatus Blautia merdavium</name>
    <dbReference type="NCBI Taxonomy" id="2838494"/>
    <lineage>
        <taxon>Bacteria</taxon>
        <taxon>Bacillati</taxon>
        <taxon>Bacillota</taxon>
        <taxon>Clostridia</taxon>
        <taxon>Lachnospirales</taxon>
        <taxon>Lachnospiraceae</taxon>
        <taxon>Blautia</taxon>
    </lineage>
</organism>
<dbReference type="Proteomes" id="UP000823886">
    <property type="component" value="Unassembled WGS sequence"/>
</dbReference>
<dbReference type="EMBL" id="DWVZ01000100">
    <property type="protein sequence ID" value="HJC63459.1"/>
    <property type="molecule type" value="Genomic_DNA"/>
</dbReference>
<dbReference type="AlphaFoldDB" id="A0A9D2TB62"/>
<feature type="domain" description="DUF4097" evidence="1">
    <location>
        <begin position="207"/>
        <end position="299"/>
    </location>
</feature>
<protein>
    <submittedName>
        <fullName evidence="2">DUF4097 domain-containing protein</fullName>
    </submittedName>
</protein>
<gene>
    <name evidence="2" type="ORF">H9753_07565</name>
</gene>
<proteinExistence type="predicted"/>